<accession>A0ABP4F0E0</accession>
<evidence type="ECO:0000313" key="2">
    <source>
        <dbReference type="Proteomes" id="UP001499979"/>
    </source>
</evidence>
<evidence type="ECO:0000313" key="1">
    <source>
        <dbReference type="EMBL" id="GAA1142788.1"/>
    </source>
</evidence>
<proteinExistence type="predicted"/>
<gene>
    <name evidence="1" type="ORF">GCM10009606_22950</name>
</gene>
<dbReference type="InterPro" id="IPR046041">
    <property type="entry name" value="DUF5999"/>
</dbReference>
<dbReference type="Pfam" id="PF19462">
    <property type="entry name" value="DUF5999"/>
    <property type="match status" value="1"/>
</dbReference>
<dbReference type="EMBL" id="BAAAJE010000008">
    <property type="protein sequence ID" value="GAA1142788.1"/>
    <property type="molecule type" value="Genomic_DNA"/>
</dbReference>
<sequence>MCNHTPGCPDIEAADCCSAHVVSDHLHDQGWCRLCNGLILFDDGHYLTPDGHDHVLTLSA</sequence>
<organism evidence="1 2">
    <name type="scientific">Nocardioides aquiterrae</name>
    <dbReference type="NCBI Taxonomy" id="203799"/>
    <lineage>
        <taxon>Bacteria</taxon>
        <taxon>Bacillati</taxon>
        <taxon>Actinomycetota</taxon>
        <taxon>Actinomycetes</taxon>
        <taxon>Propionibacteriales</taxon>
        <taxon>Nocardioidaceae</taxon>
        <taxon>Nocardioides</taxon>
    </lineage>
</organism>
<comment type="caution">
    <text evidence="1">The sequence shown here is derived from an EMBL/GenBank/DDBJ whole genome shotgun (WGS) entry which is preliminary data.</text>
</comment>
<name>A0ABP4F0E0_9ACTN</name>
<reference evidence="2" key="1">
    <citation type="journal article" date="2019" name="Int. J. Syst. Evol. Microbiol.">
        <title>The Global Catalogue of Microorganisms (GCM) 10K type strain sequencing project: providing services to taxonomists for standard genome sequencing and annotation.</title>
        <authorList>
            <consortium name="The Broad Institute Genomics Platform"/>
            <consortium name="The Broad Institute Genome Sequencing Center for Infectious Disease"/>
            <person name="Wu L."/>
            <person name="Ma J."/>
        </authorList>
    </citation>
    <scope>NUCLEOTIDE SEQUENCE [LARGE SCALE GENOMIC DNA]</scope>
    <source>
        <strain evidence="2">JCM 11813</strain>
    </source>
</reference>
<dbReference type="RefSeq" id="WP_343907671.1">
    <property type="nucleotide sequence ID" value="NZ_BAAAJE010000008.1"/>
</dbReference>
<dbReference type="Proteomes" id="UP001499979">
    <property type="component" value="Unassembled WGS sequence"/>
</dbReference>
<protein>
    <submittedName>
        <fullName evidence="1">Uncharacterized protein</fullName>
    </submittedName>
</protein>
<keyword evidence="2" id="KW-1185">Reference proteome</keyword>